<dbReference type="InterPro" id="IPR001309">
    <property type="entry name" value="Pept_C14_p20"/>
</dbReference>
<evidence type="ECO:0000313" key="3">
    <source>
        <dbReference type="Proteomes" id="UP000319255"/>
    </source>
</evidence>
<dbReference type="AlphaFoldDB" id="A0A501WHL1"/>
<dbReference type="OrthoDB" id="9816009at2"/>
<dbReference type="PROSITE" id="PS50208">
    <property type="entry name" value="CASPASE_P20"/>
    <property type="match status" value="1"/>
</dbReference>
<dbReference type="SUPFAM" id="SSF52129">
    <property type="entry name" value="Caspase-like"/>
    <property type="match status" value="1"/>
</dbReference>
<dbReference type="GO" id="GO:0006508">
    <property type="term" value="P:proteolysis"/>
    <property type="evidence" value="ECO:0007669"/>
    <property type="project" value="InterPro"/>
</dbReference>
<organism evidence="2 3">
    <name type="scientific">Amaricoccus solimangrovi</name>
    <dbReference type="NCBI Taxonomy" id="2589815"/>
    <lineage>
        <taxon>Bacteria</taxon>
        <taxon>Pseudomonadati</taxon>
        <taxon>Pseudomonadota</taxon>
        <taxon>Alphaproteobacteria</taxon>
        <taxon>Rhodobacterales</taxon>
        <taxon>Paracoccaceae</taxon>
        <taxon>Amaricoccus</taxon>
    </lineage>
</organism>
<feature type="domain" description="Caspase family p20" evidence="1">
    <location>
        <begin position="31"/>
        <end position="162"/>
    </location>
</feature>
<dbReference type="InterPro" id="IPR011600">
    <property type="entry name" value="Pept_C14_caspase"/>
</dbReference>
<comment type="caution">
    <text evidence="2">The sequence shown here is derived from an EMBL/GenBank/DDBJ whole genome shotgun (WGS) entry which is preliminary data.</text>
</comment>
<dbReference type="Proteomes" id="UP000319255">
    <property type="component" value="Unassembled WGS sequence"/>
</dbReference>
<dbReference type="Gene3D" id="3.40.50.1460">
    <property type="match status" value="1"/>
</dbReference>
<evidence type="ECO:0000259" key="1">
    <source>
        <dbReference type="PROSITE" id="PS50208"/>
    </source>
</evidence>
<dbReference type="EMBL" id="VFRP01000045">
    <property type="protein sequence ID" value="TPE46577.1"/>
    <property type="molecule type" value="Genomic_DNA"/>
</dbReference>
<dbReference type="GO" id="GO:0004197">
    <property type="term" value="F:cysteine-type endopeptidase activity"/>
    <property type="evidence" value="ECO:0007669"/>
    <property type="project" value="InterPro"/>
</dbReference>
<dbReference type="Pfam" id="PF00656">
    <property type="entry name" value="Peptidase_C14"/>
    <property type="match status" value="1"/>
</dbReference>
<keyword evidence="3" id="KW-1185">Reference proteome</keyword>
<dbReference type="PANTHER" id="PTHR22576:SF37">
    <property type="entry name" value="MUCOSA-ASSOCIATED LYMPHOID TISSUE LYMPHOMA TRANSLOCATION PROTEIN 1"/>
    <property type="match status" value="1"/>
</dbReference>
<dbReference type="InterPro" id="IPR029030">
    <property type="entry name" value="Caspase-like_dom_sf"/>
</dbReference>
<protein>
    <recommendedName>
        <fullName evidence="1">Caspase family p20 domain-containing protein</fullName>
    </recommendedName>
</protein>
<sequence>MYNPVRGGPGSMWRVLGGLLLLLSLGMARAGERVALLIGNASYAEPAYDLANPANDATALAAALRGLGFRTRVVIDADRAGAEAALEDFGRAAAGAEIAFFFFAGHGVQIAGENRLLTADLGAGAAEALRRASLSLDTVQATLAAAAPELGVIVLDACRDNPLSADPRAARGLARARGGSGLLIAYATDPGNVAYDGAGPDSVFTTALLDNIATPGLDVRLMFGRVRQAVLLATRGRQVPWVEESVLGEHELNPAPASAAPVDAVEADLAAWREATAAGGAAAYRRYLDARPDGLFRAFAEERLAAPAARPAPADASRILAAADPASAADALARLGFLPRTEGSVEPAQLAAAFESYAAEMGGSAPSLDGLYLDAAQTTVMLATGTAQRLRGELATLAAIRKTLASAEGARAELAALASAGNAEAGAALSAADADLAAIRAHEAEVQARLDQSRGFYADLVASGGHELRPYLRRSLAGLVDASRTLPGSESRTIGDAQLFVRHASEDGTARPEGSMRWLTDFLPGG</sequence>
<dbReference type="InterPro" id="IPR052039">
    <property type="entry name" value="Caspase-related_regulators"/>
</dbReference>
<reference evidence="2 3" key="1">
    <citation type="submission" date="2019-06" db="EMBL/GenBank/DDBJ databases">
        <title>A novel bacterium of genus Amaricoccus, isolated from marine sediment.</title>
        <authorList>
            <person name="Huang H."/>
            <person name="Mo K."/>
            <person name="Hu Y."/>
        </authorList>
    </citation>
    <scope>NUCLEOTIDE SEQUENCE [LARGE SCALE GENOMIC DNA]</scope>
    <source>
        <strain evidence="2 3">HB172011</strain>
    </source>
</reference>
<gene>
    <name evidence="2" type="ORF">FJM51_21810</name>
</gene>
<evidence type="ECO:0000313" key="2">
    <source>
        <dbReference type="EMBL" id="TPE46577.1"/>
    </source>
</evidence>
<proteinExistence type="predicted"/>
<name>A0A501WHL1_9RHOB</name>
<dbReference type="PANTHER" id="PTHR22576">
    <property type="entry name" value="MUCOSA ASSOCIATED LYMPHOID TISSUE LYMPHOMA TRANSLOCATION PROTEIN 1/PARACASPASE"/>
    <property type="match status" value="1"/>
</dbReference>
<accession>A0A501WHL1</accession>